<dbReference type="EMBL" id="BGPR01160908">
    <property type="protein sequence ID" value="GBL95504.1"/>
    <property type="molecule type" value="Genomic_DNA"/>
</dbReference>
<keyword evidence="2" id="KW-1185">Reference proteome</keyword>
<dbReference type="AlphaFoldDB" id="A0A4Y2BWK3"/>
<comment type="caution">
    <text evidence="1">The sequence shown here is derived from an EMBL/GenBank/DDBJ whole genome shotgun (WGS) entry which is preliminary data.</text>
</comment>
<proteinExistence type="predicted"/>
<reference evidence="1 2" key="1">
    <citation type="journal article" date="2019" name="Sci. Rep.">
        <title>Orb-weaving spider Araneus ventricosus genome elucidates the spidroin gene catalogue.</title>
        <authorList>
            <person name="Kono N."/>
            <person name="Nakamura H."/>
            <person name="Ohtoshi R."/>
            <person name="Moran D.A.P."/>
            <person name="Shinohara A."/>
            <person name="Yoshida Y."/>
            <person name="Fujiwara M."/>
            <person name="Mori M."/>
            <person name="Tomita M."/>
            <person name="Arakawa K."/>
        </authorList>
    </citation>
    <scope>NUCLEOTIDE SEQUENCE [LARGE SCALE GENOMIC DNA]</scope>
</reference>
<accession>A0A4Y2BWK3</accession>
<evidence type="ECO:0000313" key="2">
    <source>
        <dbReference type="Proteomes" id="UP000499080"/>
    </source>
</evidence>
<name>A0A4Y2BWK3_ARAVE</name>
<evidence type="ECO:0000313" key="1">
    <source>
        <dbReference type="EMBL" id="GBL95504.1"/>
    </source>
</evidence>
<organism evidence="1 2">
    <name type="scientific">Araneus ventricosus</name>
    <name type="common">Orbweaver spider</name>
    <name type="synonym">Epeira ventricosa</name>
    <dbReference type="NCBI Taxonomy" id="182803"/>
    <lineage>
        <taxon>Eukaryota</taxon>
        <taxon>Metazoa</taxon>
        <taxon>Ecdysozoa</taxon>
        <taxon>Arthropoda</taxon>
        <taxon>Chelicerata</taxon>
        <taxon>Arachnida</taxon>
        <taxon>Araneae</taxon>
        <taxon>Araneomorphae</taxon>
        <taxon>Entelegynae</taxon>
        <taxon>Araneoidea</taxon>
        <taxon>Araneidae</taxon>
        <taxon>Araneus</taxon>
    </lineage>
</organism>
<sequence>MALHSHSAKYEDGNGNNSLFEFEYLIYVSLQNQTIASLVLNKVLADSSFCISASSSGYCIETPYTQLLPYKALGNTHSGNEQVASPSKQGSLTLFPSVPLINLYIFAYPLLSFPASSPPPTIQ</sequence>
<dbReference type="Proteomes" id="UP000499080">
    <property type="component" value="Unassembled WGS sequence"/>
</dbReference>
<gene>
    <name evidence="1" type="ORF">AVEN_114809_1</name>
</gene>
<protein>
    <submittedName>
        <fullName evidence="1">Uncharacterized protein</fullName>
    </submittedName>
</protein>